<protein>
    <submittedName>
        <fullName evidence="2">Uncharacterized protein</fullName>
    </submittedName>
</protein>
<gene>
    <name evidence="2" type="ORF">BJP51_13455</name>
</gene>
<sequence length="331" mass="36976">MRYKEIGQSGIQASVVTFGAFGIGGGFQFPDTNDTQSIRAIHAALDLGINIIDTAPVYGFGHSEEIVGQAIKGRRDKVIVSTKCGLWWGDEEGSYRFTWDGHRVKRNLSPRTIRMEVEQSLKRLGTDYIDIYYTHNPAMEPFLTPIEETIEVLMQLKQEGKIRAIGASNCEPHHVQSYIDYGEISIVQKKFNMLSREPEQAILPLCNEHQISFHAYSPLAQGLLTGHIRPDHVLEPNDPRQNDAWWHGRNLKLATEFAGGLVEIGSEYGVSASSIAVAYLLNKHANVNVICGIRKEKHLHENIAGAEVVLPPNVIAELDFRLQKLELAAEL</sequence>
<dbReference type="RefSeq" id="WP_076178995.1">
    <property type="nucleotide sequence ID" value="NZ_MKQL01000080.1"/>
</dbReference>
<dbReference type="PANTHER" id="PTHR43364:SF4">
    <property type="entry name" value="NAD(P)-LINKED OXIDOREDUCTASE SUPERFAMILY PROTEIN"/>
    <property type="match status" value="1"/>
</dbReference>
<dbReference type="Proteomes" id="UP000187465">
    <property type="component" value="Unassembled WGS sequence"/>
</dbReference>
<evidence type="ECO:0000256" key="1">
    <source>
        <dbReference type="ARBA" id="ARBA00023002"/>
    </source>
</evidence>
<comment type="caution">
    <text evidence="2">The sequence shown here is derived from an EMBL/GenBank/DDBJ whole genome shotgun (WGS) entry which is preliminary data.</text>
</comment>
<dbReference type="GO" id="GO:0005829">
    <property type="term" value="C:cytosol"/>
    <property type="evidence" value="ECO:0007669"/>
    <property type="project" value="TreeGrafter"/>
</dbReference>
<dbReference type="EMBL" id="MKQP01000015">
    <property type="protein sequence ID" value="OMD32965.1"/>
    <property type="molecule type" value="Genomic_DNA"/>
</dbReference>
<dbReference type="GO" id="GO:0016491">
    <property type="term" value="F:oxidoreductase activity"/>
    <property type="evidence" value="ECO:0007669"/>
    <property type="project" value="UniProtKB-KW"/>
</dbReference>
<dbReference type="InterPro" id="IPR050523">
    <property type="entry name" value="AKR_Detox_Biosynth"/>
</dbReference>
<dbReference type="Gene3D" id="3.20.20.100">
    <property type="entry name" value="NADP-dependent oxidoreductase domain"/>
    <property type="match status" value="1"/>
</dbReference>
<dbReference type="Pfam" id="PF00248">
    <property type="entry name" value="Aldo_ket_red"/>
    <property type="match status" value="1"/>
</dbReference>
<accession>A0A1R0XD13</accession>
<organism evidence="2 3">
    <name type="scientific">Paenibacillus odorifer</name>
    <dbReference type="NCBI Taxonomy" id="189426"/>
    <lineage>
        <taxon>Bacteria</taxon>
        <taxon>Bacillati</taxon>
        <taxon>Bacillota</taxon>
        <taxon>Bacilli</taxon>
        <taxon>Bacillales</taxon>
        <taxon>Paenibacillaceae</taxon>
        <taxon>Paenibacillus</taxon>
    </lineage>
</organism>
<keyword evidence="1" id="KW-0560">Oxidoreductase</keyword>
<dbReference type="SUPFAM" id="SSF51430">
    <property type="entry name" value="NAD(P)-linked oxidoreductase"/>
    <property type="match status" value="1"/>
</dbReference>
<evidence type="ECO:0000313" key="2">
    <source>
        <dbReference type="EMBL" id="OMD32965.1"/>
    </source>
</evidence>
<reference evidence="2 3" key="1">
    <citation type="submission" date="2016-10" db="EMBL/GenBank/DDBJ databases">
        <title>Paenibacillus species isolates.</title>
        <authorList>
            <person name="Beno S.M."/>
        </authorList>
    </citation>
    <scope>NUCLEOTIDE SEQUENCE [LARGE SCALE GENOMIC DNA]</scope>
    <source>
        <strain evidence="2 3">FSL H7-0604</strain>
    </source>
</reference>
<name>A0A1R0XD13_9BACL</name>
<proteinExistence type="predicted"/>
<dbReference type="InterPro" id="IPR036812">
    <property type="entry name" value="NAD(P)_OxRdtase_dom_sf"/>
</dbReference>
<dbReference type="AlphaFoldDB" id="A0A1R0XD13"/>
<evidence type="ECO:0000313" key="3">
    <source>
        <dbReference type="Proteomes" id="UP000187465"/>
    </source>
</evidence>
<dbReference type="InterPro" id="IPR023210">
    <property type="entry name" value="NADP_OxRdtase_dom"/>
</dbReference>
<dbReference type="PANTHER" id="PTHR43364">
    <property type="entry name" value="NADH-SPECIFIC METHYLGLYOXAL REDUCTASE-RELATED"/>
    <property type="match status" value="1"/>
</dbReference>